<organism evidence="1 2">
    <name type="scientific">Microbacterium phage Jayden</name>
    <dbReference type="NCBI Taxonomy" id="2656550"/>
    <lineage>
        <taxon>Viruses</taxon>
        <taxon>Duplodnaviria</taxon>
        <taxon>Heunggongvirae</taxon>
        <taxon>Uroviricota</taxon>
        <taxon>Caudoviricetes</taxon>
        <taxon>Hodgkinviridae</taxon>
        <taxon>Metamorphoovirus</taxon>
        <taxon>Metamorphoovirus jayden</taxon>
    </lineage>
</organism>
<evidence type="ECO:0000313" key="1">
    <source>
        <dbReference type="EMBL" id="QGJ95254.1"/>
    </source>
</evidence>
<name>A0A649VSR4_9CAUD</name>
<dbReference type="RefSeq" id="YP_010751970.1">
    <property type="nucleotide sequence ID" value="NC_073375.1"/>
</dbReference>
<dbReference type="Proteomes" id="UP000422411">
    <property type="component" value="Segment"/>
</dbReference>
<reference evidence="1 2" key="1">
    <citation type="submission" date="2019-10" db="EMBL/GenBank/DDBJ databases">
        <authorList>
            <person name="Zack K.M."/>
            <person name="Garlena R.A."/>
            <person name="Russell D.A."/>
            <person name="Pope W.H."/>
            <person name="Jacobs-Sera D."/>
            <person name="Hatfull G.F."/>
        </authorList>
    </citation>
    <scope>NUCLEOTIDE SEQUENCE [LARGE SCALE GENOMIC DNA]</scope>
</reference>
<dbReference type="KEGG" id="vg:80005645"/>
<gene>
    <name evidence="1" type="primary">34</name>
    <name evidence="1" type="ORF">PBI_JAYDEN_34</name>
</gene>
<protein>
    <submittedName>
        <fullName evidence="1">Uncharacterized protein</fullName>
    </submittedName>
</protein>
<evidence type="ECO:0000313" key="2">
    <source>
        <dbReference type="Proteomes" id="UP000422411"/>
    </source>
</evidence>
<proteinExistence type="predicted"/>
<dbReference type="GeneID" id="80005645"/>
<accession>A0A649VSR4</accession>
<dbReference type="EMBL" id="MN586042">
    <property type="protein sequence ID" value="QGJ95254.1"/>
    <property type="molecule type" value="Genomic_DNA"/>
</dbReference>
<sequence>MTVAGAKVKVNIHRGQVVSVVGPIAERAAYKAAQKGRGYIISEIRAAGRVKTGRMIQGMQVRTISSTDLIRRYEVSSSAPYTIFQNNGTRAHGPRTKQVMRFIPKGGSTYVFAKWVRGIEGAHFMEKGAARLRASDFM</sequence>
<keyword evidence="2" id="KW-1185">Reference proteome</keyword>